<sequence length="194" mass="22443">MKKMRVIGLLMLISIIMMLGACSDNKLRDSLDWDVEKFAFTDQNGEKFGSSELKEKVWVVDFIFTSCQTVCPPMTANMATLQKMLHEEGIKDVEFVSFSVDPEVDTPEKITEFMKVYEMDTKRTHFLTGYTRPDIEKFAKKNFQTLVTKPENNSQVIHGTSFYLVDKDGKVVKKYSGLQNTPYEDIIRDIKRIR</sequence>
<dbReference type="PANTHER" id="PTHR12151">
    <property type="entry name" value="ELECTRON TRANSPORT PROTIN SCO1/SENC FAMILY MEMBER"/>
    <property type="match status" value="1"/>
</dbReference>
<feature type="binding site" evidence="3">
    <location>
        <position position="71"/>
    </location>
    <ligand>
        <name>Cu cation</name>
        <dbReference type="ChEBI" id="CHEBI:23378"/>
    </ligand>
</feature>
<dbReference type="InterPro" id="IPR036249">
    <property type="entry name" value="Thioredoxin-like_sf"/>
</dbReference>
<dbReference type="RefSeq" id="WP_060751046.1">
    <property type="nucleotide sequence ID" value="NZ_LRPH01000070.1"/>
</dbReference>
<feature type="domain" description="Thioredoxin" evidence="5">
    <location>
        <begin position="29"/>
        <end position="194"/>
    </location>
</feature>
<keyword evidence="3" id="KW-0479">Metal-binding</keyword>
<comment type="similarity">
    <text evidence="1">Belongs to the SCO1/2 family.</text>
</comment>
<feature type="binding site" evidence="3">
    <location>
        <position position="67"/>
    </location>
    <ligand>
        <name>Cu cation</name>
        <dbReference type="ChEBI" id="CHEBI:23378"/>
    </ligand>
</feature>
<feature type="disulfide bond" description="Redox-active" evidence="4">
    <location>
        <begin position="67"/>
        <end position="71"/>
    </location>
</feature>
<dbReference type="Gene3D" id="3.40.30.10">
    <property type="entry name" value="Glutaredoxin"/>
    <property type="match status" value="1"/>
</dbReference>
<keyword evidence="4" id="KW-1015">Disulfide bond</keyword>
<evidence type="ECO:0000256" key="4">
    <source>
        <dbReference type="PIRSR" id="PIRSR603782-2"/>
    </source>
</evidence>
<dbReference type="Pfam" id="PF02630">
    <property type="entry name" value="SCO1-SenC"/>
    <property type="match status" value="1"/>
</dbReference>
<accession>A0A109G2E5</accession>
<evidence type="ECO:0000256" key="3">
    <source>
        <dbReference type="PIRSR" id="PIRSR603782-1"/>
    </source>
</evidence>
<dbReference type="InterPro" id="IPR013766">
    <property type="entry name" value="Thioredoxin_domain"/>
</dbReference>
<dbReference type="CDD" id="cd02968">
    <property type="entry name" value="SCO"/>
    <property type="match status" value="1"/>
</dbReference>
<feature type="binding site" evidence="3">
    <location>
        <position position="158"/>
    </location>
    <ligand>
        <name>Cu cation</name>
        <dbReference type="ChEBI" id="CHEBI:23378"/>
    </ligand>
</feature>
<dbReference type="AlphaFoldDB" id="A0A109G2E5"/>
<protein>
    <submittedName>
        <fullName evidence="6">Cytochrome c oxidase assembly protein</fullName>
    </submittedName>
</protein>
<comment type="caution">
    <text evidence="6">The sequence shown here is derived from an EMBL/GenBank/DDBJ whole genome shotgun (WGS) entry which is preliminary data.</text>
</comment>
<dbReference type="InterPro" id="IPR003782">
    <property type="entry name" value="SCO1/SenC"/>
</dbReference>
<organism evidence="6 7">
    <name type="scientific">Bacillus mycoides</name>
    <dbReference type="NCBI Taxonomy" id="1405"/>
    <lineage>
        <taxon>Bacteria</taxon>
        <taxon>Bacillati</taxon>
        <taxon>Bacillota</taxon>
        <taxon>Bacilli</taxon>
        <taxon>Bacillales</taxon>
        <taxon>Bacillaceae</taxon>
        <taxon>Bacillus</taxon>
        <taxon>Bacillus cereus group</taxon>
    </lineage>
</organism>
<proteinExistence type="inferred from homology"/>
<evidence type="ECO:0000256" key="2">
    <source>
        <dbReference type="ARBA" id="ARBA00023008"/>
    </source>
</evidence>
<evidence type="ECO:0000259" key="5">
    <source>
        <dbReference type="PROSITE" id="PS51352"/>
    </source>
</evidence>
<dbReference type="PROSITE" id="PS51257">
    <property type="entry name" value="PROKAR_LIPOPROTEIN"/>
    <property type="match status" value="1"/>
</dbReference>
<dbReference type="Proteomes" id="UP000065797">
    <property type="component" value="Unassembled WGS sequence"/>
</dbReference>
<evidence type="ECO:0000313" key="6">
    <source>
        <dbReference type="EMBL" id="KWU59022.1"/>
    </source>
</evidence>
<dbReference type="EMBL" id="LRPH01000070">
    <property type="protein sequence ID" value="KWU59022.1"/>
    <property type="molecule type" value="Genomic_DNA"/>
</dbReference>
<reference evidence="6 7" key="1">
    <citation type="submission" date="2016-01" db="EMBL/GenBank/DDBJ databases">
        <authorList>
            <person name="McClelland M."/>
            <person name="Jain A."/>
            <person name="Saraogi P."/>
            <person name="Mendelson R."/>
            <person name="Westerman R."/>
            <person name="SanMiguel P."/>
            <person name="Csonka L."/>
        </authorList>
    </citation>
    <scope>NUCLEOTIDE SEQUENCE [LARGE SCALE GENOMIC DNA]</scope>
    <source>
        <strain evidence="6 7">PE8-15</strain>
    </source>
</reference>
<dbReference type="PANTHER" id="PTHR12151:SF25">
    <property type="entry name" value="LINALOOL DEHYDRATASE_ISOMERASE DOMAIN-CONTAINING PROTEIN"/>
    <property type="match status" value="1"/>
</dbReference>
<dbReference type="SUPFAM" id="SSF52833">
    <property type="entry name" value="Thioredoxin-like"/>
    <property type="match status" value="1"/>
</dbReference>
<keyword evidence="2 3" id="KW-0186">Copper</keyword>
<evidence type="ECO:0000256" key="1">
    <source>
        <dbReference type="ARBA" id="ARBA00010996"/>
    </source>
</evidence>
<evidence type="ECO:0000313" key="7">
    <source>
        <dbReference type="Proteomes" id="UP000065797"/>
    </source>
</evidence>
<gene>
    <name evidence="6" type="ORF">AWW70_19535</name>
</gene>
<dbReference type="PROSITE" id="PS51352">
    <property type="entry name" value="THIOREDOXIN_2"/>
    <property type="match status" value="1"/>
</dbReference>
<dbReference type="GO" id="GO:0046872">
    <property type="term" value="F:metal ion binding"/>
    <property type="evidence" value="ECO:0007669"/>
    <property type="project" value="UniProtKB-KW"/>
</dbReference>
<name>A0A109G2E5_BACMY</name>